<dbReference type="InterPro" id="IPR050585">
    <property type="entry name" value="Xaa-Pro_dipeptidyl-ppase/CocE"/>
</dbReference>
<feature type="region of interest" description="Disordered" evidence="2">
    <location>
        <begin position="1"/>
        <end position="43"/>
    </location>
</feature>
<dbReference type="Pfam" id="PF08530">
    <property type="entry name" value="PepX_C"/>
    <property type="match status" value="1"/>
</dbReference>
<feature type="compositionally biased region" description="Polar residues" evidence="2">
    <location>
        <begin position="1"/>
        <end position="10"/>
    </location>
</feature>
<dbReference type="GO" id="GO:0008239">
    <property type="term" value="F:dipeptidyl-peptidase activity"/>
    <property type="evidence" value="ECO:0007669"/>
    <property type="project" value="InterPro"/>
</dbReference>
<evidence type="ECO:0000256" key="1">
    <source>
        <dbReference type="ARBA" id="ARBA00022801"/>
    </source>
</evidence>
<dbReference type="SUPFAM" id="SSF53474">
    <property type="entry name" value="alpha/beta-Hydrolases"/>
    <property type="match status" value="2"/>
</dbReference>
<dbReference type="Gene3D" id="3.40.50.1820">
    <property type="entry name" value="alpha/beta hydrolase"/>
    <property type="match status" value="2"/>
</dbReference>
<gene>
    <name evidence="4" type="ORF">B0A50_01442</name>
</gene>
<feature type="domain" description="Xaa-Pro dipeptidyl-peptidase C-terminal" evidence="3">
    <location>
        <begin position="223"/>
        <end position="482"/>
    </location>
</feature>
<sequence>MPYSIGSIQVHQAPLDPPENDPRYDNDKPSVTLLPKGHRKDPASAPFEVDSIYEKDGVYTLRDGVKIRADVVRPADESIPVPALIAWSPYGKGGRGFFRLDLVQGRVGIPKDRLSNCEKFEAPDPAEWTARGYAIVNVDSRGSWDSEGDLVHPTMNEYWADKRAKVENIDIPIYAVASYSTALHTFGSFRGFSQAPSKEKWLRVHATQEWHDLYQHSTNDDLQKFFDHYLKAMNNGWEKTPKVRVSLLRYHQEPIINHVFPEWPVPSTTFKTLYLNPDGVLTEEPSKSEDVMSYQSDAPSFQVDEDPEELRFSFEFKKPSVLLGNARAALYVSCNDHDDMDVWVQLRKLDRTGKLLQNINIPSKDTGLADEEVERSNPLVYLGPTGVLRASHRRIDPETSTAQFPEHDYVHTDKIPPGTIVELQIGLWQTGITFEAGEKLMLKVSGHNMVLAEFPPLRGKESQENRGVHHVHMSGATPSSITIPLVSL</sequence>
<dbReference type="InterPro" id="IPR008979">
    <property type="entry name" value="Galactose-bd-like_sf"/>
</dbReference>
<dbReference type="Proteomes" id="UP000308549">
    <property type="component" value="Unassembled WGS sequence"/>
</dbReference>
<dbReference type="PANTHER" id="PTHR43056:SF10">
    <property type="entry name" value="COCE_NOND FAMILY, PUTATIVE (AFU_ORTHOLOGUE AFUA_7G00600)-RELATED"/>
    <property type="match status" value="1"/>
</dbReference>
<dbReference type="Pfam" id="PF02129">
    <property type="entry name" value="Peptidase_S15"/>
    <property type="match status" value="1"/>
</dbReference>
<proteinExistence type="predicted"/>
<comment type="caution">
    <text evidence="4">The sequence shown here is derived from an EMBL/GenBank/DDBJ whole genome shotgun (WGS) entry which is preliminary data.</text>
</comment>
<keyword evidence="1" id="KW-0378">Hydrolase</keyword>
<evidence type="ECO:0000259" key="3">
    <source>
        <dbReference type="SMART" id="SM00939"/>
    </source>
</evidence>
<name>A0A4U0UCS1_9PEZI</name>
<dbReference type="InterPro" id="IPR029058">
    <property type="entry name" value="AB_hydrolase_fold"/>
</dbReference>
<evidence type="ECO:0000256" key="2">
    <source>
        <dbReference type="SAM" id="MobiDB-lite"/>
    </source>
</evidence>
<dbReference type="SUPFAM" id="SSF49785">
    <property type="entry name" value="Galactose-binding domain-like"/>
    <property type="match status" value="1"/>
</dbReference>
<evidence type="ECO:0000313" key="5">
    <source>
        <dbReference type="Proteomes" id="UP000308549"/>
    </source>
</evidence>
<dbReference type="OrthoDB" id="2578740at2759"/>
<evidence type="ECO:0000313" key="4">
    <source>
        <dbReference type="EMBL" id="TKA32336.1"/>
    </source>
</evidence>
<dbReference type="InterPro" id="IPR000383">
    <property type="entry name" value="Xaa-Pro-like_dom"/>
</dbReference>
<organism evidence="4 5">
    <name type="scientific">Salinomyces thailandicus</name>
    <dbReference type="NCBI Taxonomy" id="706561"/>
    <lineage>
        <taxon>Eukaryota</taxon>
        <taxon>Fungi</taxon>
        <taxon>Dikarya</taxon>
        <taxon>Ascomycota</taxon>
        <taxon>Pezizomycotina</taxon>
        <taxon>Dothideomycetes</taxon>
        <taxon>Dothideomycetidae</taxon>
        <taxon>Mycosphaerellales</taxon>
        <taxon>Teratosphaeriaceae</taxon>
        <taxon>Salinomyces</taxon>
    </lineage>
</organism>
<dbReference type="PANTHER" id="PTHR43056">
    <property type="entry name" value="PEPTIDASE S9 PROLYL OLIGOPEPTIDASE"/>
    <property type="match status" value="1"/>
</dbReference>
<dbReference type="AlphaFoldDB" id="A0A4U0UCS1"/>
<dbReference type="SMART" id="SM00939">
    <property type="entry name" value="PepX_C"/>
    <property type="match status" value="1"/>
</dbReference>
<protein>
    <recommendedName>
        <fullName evidence="3">Xaa-Pro dipeptidyl-peptidase C-terminal domain-containing protein</fullName>
    </recommendedName>
</protein>
<reference evidence="4 5" key="1">
    <citation type="submission" date="2017-03" db="EMBL/GenBank/DDBJ databases">
        <title>Genomes of endolithic fungi from Antarctica.</title>
        <authorList>
            <person name="Coleine C."/>
            <person name="Masonjones S."/>
            <person name="Stajich J.E."/>
        </authorList>
    </citation>
    <scope>NUCLEOTIDE SEQUENCE [LARGE SCALE GENOMIC DNA]</scope>
    <source>
        <strain evidence="4 5">CCFEE 6315</strain>
    </source>
</reference>
<dbReference type="Gene3D" id="2.60.120.260">
    <property type="entry name" value="Galactose-binding domain-like"/>
    <property type="match status" value="1"/>
</dbReference>
<dbReference type="EMBL" id="NAJL01000005">
    <property type="protein sequence ID" value="TKA32336.1"/>
    <property type="molecule type" value="Genomic_DNA"/>
</dbReference>
<keyword evidence="5" id="KW-1185">Reference proteome</keyword>
<accession>A0A4U0UCS1</accession>
<dbReference type="InterPro" id="IPR013736">
    <property type="entry name" value="Xaa-Pro_dipept_C"/>
</dbReference>